<sequence>MSSDQQVNAQAALPPQRLMPAHAIGGTFNLLPPFSELSDPATATFCCHTWAVRLNNYFKATKEADGEPKHSLLLHYAGGEIFKLTSTCTEDDPQKEVYTQISQGREGEAKP</sequence>
<reference evidence="2" key="1">
    <citation type="journal article" date="2022" name="bioRxiv">
        <title>Sequencing and chromosome-scale assembly of the giantPleurodeles waltlgenome.</title>
        <authorList>
            <person name="Brown T."/>
            <person name="Elewa A."/>
            <person name="Iarovenko S."/>
            <person name="Subramanian E."/>
            <person name="Araus A.J."/>
            <person name="Petzold A."/>
            <person name="Susuki M."/>
            <person name="Suzuki K.-i.T."/>
            <person name="Hayashi T."/>
            <person name="Toyoda A."/>
            <person name="Oliveira C."/>
            <person name="Osipova E."/>
            <person name="Leigh N.D."/>
            <person name="Simon A."/>
            <person name="Yun M.H."/>
        </authorList>
    </citation>
    <scope>NUCLEOTIDE SEQUENCE</scope>
    <source>
        <strain evidence="2">20211129_DDA</strain>
        <tissue evidence="2">Liver</tissue>
    </source>
</reference>
<protein>
    <submittedName>
        <fullName evidence="2">Uncharacterized protein</fullName>
    </submittedName>
</protein>
<name>A0AAV7MUS7_PLEWA</name>
<dbReference type="Proteomes" id="UP001066276">
    <property type="component" value="Chromosome 9"/>
</dbReference>
<evidence type="ECO:0000313" key="2">
    <source>
        <dbReference type="EMBL" id="KAJ1106204.1"/>
    </source>
</evidence>
<evidence type="ECO:0000313" key="3">
    <source>
        <dbReference type="Proteomes" id="UP001066276"/>
    </source>
</evidence>
<proteinExistence type="predicted"/>
<accession>A0AAV7MUS7</accession>
<keyword evidence="3" id="KW-1185">Reference proteome</keyword>
<gene>
    <name evidence="2" type="ORF">NDU88_003607</name>
</gene>
<comment type="caution">
    <text evidence="2">The sequence shown here is derived from an EMBL/GenBank/DDBJ whole genome shotgun (WGS) entry which is preliminary data.</text>
</comment>
<evidence type="ECO:0000256" key="1">
    <source>
        <dbReference type="SAM" id="MobiDB-lite"/>
    </source>
</evidence>
<organism evidence="2 3">
    <name type="scientific">Pleurodeles waltl</name>
    <name type="common">Iberian ribbed newt</name>
    <dbReference type="NCBI Taxonomy" id="8319"/>
    <lineage>
        <taxon>Eukaryota</taxon>
        <taxon>Metazoa</taxon>
        <taxon>Chordata</taxon>
        <taxon>Craniata</taxon>
        <taxon>Vertebrata</taxon>
        <taxon>Euteleostomi</taxon>
        <taxon>Amphibia</taxon>
        <taxon>Batrachia</taxon>
        <taxon>Caudata</taxon>
        <taxon>Salamandroidea</taxon>
        <taxon>Salamandridae</taxon>
        <taxon>Pleurodelinae</taxon>
        <taxon>Pleurodeles</taxon>
    </lineage>
</organism>
<dbReference type="AlphaFoldDB" id="A0AAV7MUS7"/>
<dbReference type="EMBL" id="JANPWB010000013">
    <property type="protein sequence ID" value="KAJ1106204.1"/>
    <property type="molecule type" value="Genomic_DNA"/>
</dbReference>
<feature type="region of interest" description="Disordered" evidence="1">
    <location>
        <begin position="92"/>
        <end position="111"/>
    </location>
</feature>